<dbReference type="Gene3D" id="3.30.560.10">
    <property type="entry name" value="Glucose Oxidase, domain 3"/>
    <property type="match status" value="1"/>
</dbReference>
<evidence type="ECO:0000313" key="20">
    <source>
        <dbReference type="Proteomes" id="UP000807469"/>
    </source>
</evidence>
<dbReference type="InterPro" id="IPR036188">
    <property type="entry name" value="FAD/NAD-bd_sf"/>
</dbReference>
<comment type="catalytic activity">
    <reaction evidence="11">
        <text>pyranose + acceptor = pyranos-2,3-diulose + reduced acceptor.</text>
        <dbReference type="EC" id="1.1.99.29"/>
    </reaction>
</comment>
<evidence type="ECO:0000256" key="8">
    <source>
        <dbReference type="ARBA" id="ARBA00022827"/>
    </source>
</evidence>
<feature type="domain" description="Glucose-methanol-choline oxidoreductase N-terminal" evidence="18">
    <location>
        <begin position="302"/>
        <end position="316"/>
    </location>
</feature>
<dbReference type="GO" id="GO:0005576">
    <property type="term" value="C:extracellular region"/>
    <property type="evidence" value="ECO:0007669"/>
    <property type="project" value="UniProtKB-SubCell"/>
</dbReference>
<dbReference type="Proteomes" id="UP000807469">
    <property type="component" value="Unassembled WGS sequence"/>
</dbReference>
<dbReference type="InterPro" id="IPR000172">
    <property type="entry name" value="GMC_OxRdtase_N"/>
</dbReference>
<evidence type="ECO:0000256" key="10">
    <source>
        <dbReference type="ARBA" id="ARBA00033986"/>
    </source>
</evidence>
<evidence type="ECO:0000256" key="6">
    <source>
        <dbReference type="ARBA" id="ARBA00022525"/>
    </source>
</evidence>
<keyword evidence="6" id="KW-0964">Secreted</keyword>
<dbReference type="EMBL" id="MU155158">
    <property type="protein sequence ID" value="KAF9483045.1"/>
    <property type="molecule type" value="Genomic_DNA"/>
</dbReference>
<dbReference type="Pfam" id="PF05199">
    <property type="entry name" value="GMC_oxred_C"/>
    <property type="match status" value="1"/>
</dbReference>
<dbReference type="PANTHER" id="PTHR11552">
    <property type="entry name" value="GLUCOSE-METHANOL-CHOLINE GMC OXIDOREDUCTASE"/>
    <property type="match status" value="1"/>
</dbReference>
<feature type="chain" id="PRO_5040397089" description="pyranose dehydrogenase (acceptor)" evidence="17">
    <location>
        <begin position="20"/>
        <end position="591"/>
    </location>
</feature>
<keyword evidence="17" id="KW-0732">Signal</keyword>
<dbReference type="EC" id="1.1.99.29" evidence="5"/>
<feature type="active site" description="Proton donor" evidence="15">
    <location>
        <position position="525"/>
    </location>
</feature>
<evidence type="ECO:0000256" key="12">
    <source>
        <dbReference type="ARBA" id="ARBA00034029"/>
    </source>
</evidence>
<evidence type="ECO:0000259" key="18">
    <source>
        <dbReference type="PROSITE" id="PS00624"/>
    </source>
</evidence>
<dbReference type="GO" id="GO:0050660">
    <property type="term" value="F:flavin adenine dinucleotide binding"/>
    <property type="evidence" value="ECO:0007669"/>
    <property type="project" value="InterPro"/>
</dbReference>
<evidence type="ECO:0000313" key="19">
    <source>
        <dbReference type="EMBL" id="KAF9483045.1"/>
    </source>
</evidence>
<accession>A0A9P5ZAB4</accession>
<comment type="catalytic activity">
    <reaction evidence="13">
        <text>a pyranoside + acceptor = a pyranosid-3-ulose + reduced acceptor.</text>
        <dbReference type="EC" id="1.1.99.29"/>
    </reaction>
</comment>
<comment type="catalytic activity">
    <reaction evidence="14">
        <text>a pyranoside + acceptor = a pyranosid-3,4-diulose + reduced acceptor.</text>
        <dbReference type="EC" id="1.1.99.29"/>
    </reaction>
</comment>
<protein>
    <recommendedName>
        <fullName evidence="5">pyranose dehydrogenase (acceptor)</fullName>
        <ecNumber evidence="5">1.1.99.29</ecNumber>
    </recommendedName>
</protein>
<reference evidence="19" key="1">
    <citation type="submission" date="2020-11" db="EMBL/GenBank/DDBJ databases">
        <authorList>
            <consortium name="DOE Joint Genome Institute"/>
            <person name="Ahrendt S."/>
            <person name="Riley R."/>
            <person name="Andreopoulos W."/>
            <person name="Labutti K."/>
            <person name="Pangilinan J."/>
            <person name="Ruiz-Duenas F.J."/>
            <person name="Barrasa J.M."/>
            <person name="Sanchez-Garcia M."/>
            <person name="Camarero S."/>
            <person name="Miyauchi S."/>
            <person name="Serrano A."/>
            <person name="Linde D."/>
            <person name="Babiker R."/>
            <person name="Drula E."/>
            <person name="Ayuso-Fernandez I."/>
            <person name="Pacheco R."/>
            <person name="Padilla G."/>
            <person name="Ferreira P."/>
            <person name="Barriuso J."/>
            <person name="Kellner H."/>
            <person name="Castanera R."/>
            <person name="Alfaro M."/>
            <person name="Ramirez L."/>
            <person name="Pisabarro A.G."/>
            <person name="Kuo A."/>
            <person name="Tritt A."/>
            <person name="Lipzen A."/>
            <person name="He G."/>
            <person name="Yan M."/>
            <person name="Ng V."/>
            <person name="Cullen D."/>
            <person name="Martin F."/>
            <person name="Rosso M.-N."/>
            <person name="Henrissat B."/>
            <person name="Hibbett D."/>
            <person name="Martinez A.T."/>
            <person name="Grigoriev I.V."/>
        </authorList>
    </citation>
    <scope>NUCLEOTIDE SEQUENCE</scope>
    <source>
        <strain evidence="19">CIRM-BRFM 674</strain>
    </source>
</reference>
<dbReference type="PROSITE" id="PS00624">
    <property type="entry name" value="GMC_OXRED_2"/>
    <property type="match status" value="1"/>
</dbReference>
<feature type="binding site" evidence="16">
    <location>
        <position position="113"/>
    </location>
    <ligand>
        <name>FAD</name>
        <dbReference type="ChEBI" id="CHEBI:57692"/>
    </ligand>
</feature>
<evidence type="ECO:0000256" key="15">
    <source>
        <dbReference type="PIRSR" id="PIRSR000137-1"/>
    </source>
</evidence>
<organism evidence="19 20">
    <name type="scientific">Pholiota conissans</name>
    <dbReference type="NCBI Taxonomy" id="109636"/>
    <lineage>
        <taxon>Eukaryota</taxon>
        <taxon>Fungi</taxon>
        <taxon>Dikarya</taxon>
        <taxon>Basidiomycota</taxon>
        <taxon>Agaricomycotina</taxon>
        <taxon>Agaricomycetes</taxon>
        <taxon>Agaricomycetidae</taxon>
        <taxon>Agaricales</taxon>
        <taxon>Agaricineae</taxon>
        <taxon>Strophariaceae</taxon>
        <taxon>Pholiota</taxon>
    </lineage>
</organism>
<comment type="subunit">
    <text evidence="4">Monomer.</text>
</comment>
<comment type="function">
    <text evidence="9">Catalyzes the single-oxidation or sequential double oxidation reaction of carbohydrates primarily at carbon-2 and/or carbon-3 with the concomitant reduction of the flavin. The enzyme exhibits a broad sugar substrate specificity, oxidizing different aldopyranoses to the corresponding C-1, C-2, C-3 or C-1,2, C-2,3 and C-3,4 (di)dehydro sugars with substrate-specific regioselectivity. Accepts only a narrow range of electron acceptors such as substituted benzoquinones and complexed metal ions and reacts extremely slowly with O(2) as acceptor. May play a role in the natural recycling of plant matter by oxidizing all major monosaccharides in lignocellulose and by reducing quinone compounds or reactive radical species generated during lignin depolymerization.</text>
</comment>
<comment type="catalytic activity">
    <reaction evidence="10">
        <text>pyranose + acceptor = pyranos-2-ulose + reduced acceptor.</text>
        <dbReference type="EC" id="1.1.99.29"/>
    </reaction>
</comment>
<comment type="subcellular location">
    <subcellularLocation>
        <location evidence="2">Secreted</location>
    </subcellularLocation>
</comment>
<evidence type="ECO:0000256" key="3">
    <source>
        <dbReference type="ARBA" id="ARBA00010790"/>
    </source>
</evidence>
<dbReference type="OrthoDB" id="269227at2759"/>
<keyword evidence="8 16" id="KW-0274">FAD</keyword>
<dbReference type="AlphaFoldDB" id="A0A9P5ZAB4"/>
<dbReference type="GO" id="GO:0033718">
    <property type="term" value="F:pyranose dehydrogenase (acceptor) activity"/>
    <property type="evidence" value="ECO:0007669"/>
    <property type="project" value="UniProtKB-EC"/>
</dbReference>
<evidence type="ECO:0000256" key="5">
    <source>
        <dbReference type="ARBA" id="ARBA00013177"/>
    </source>
</evidence>
<evidence type="ECO:0000256" key="17">
    <source>
        <dbReference type="SAM" id="SignalP"/>
    </source>
</evidence>
<gene>
    <name evidence="19" type="ORF">BDN70DRAFT_852325</name>
</gene>
<dbReference type="Pfam" id="PF00732">
    <property type="entry name" value="GMC_oxred_N"/>
    <property type="match status" value="1"/>
</dbReference>
<evidence type="ECO:0000256" key="2">
    <source>
        <dbReference type="ARBA" id="ARBA00004613"/>
    </source>
</evidence>
<proteinExistence type="inferred from homology"/>
<evidence type="ECO:0000256" key="7">
    <source>
        <dbReference type="ARBA" id="ARBA00022630"/>
    </source>
</evidence>
<name>A0A9P5ZAB4_9AGAR</name>
<evidence type="ECO:0000256" key="11">
    <source>
        <dbReference type="ARBA" id="ARBA00034010"/>
    </source>
</evidence>
<evidence type="ECO:0000256" key="16">
    <source>
        <dbReference type="PIRSR" id="PIRSR000137-2"/>
    </source>
</evidence>
<dbReference type="SUPFAM" id="SSF54373">
    <property type="entry name" value="FAD-linked reductases, C-terminal domain"/>
    <property type="match status" value="1"/>
</dbReference>
<sequence length="591" mass="63773">MWSRFRVLSAGLCIQASLAKFVTQVKDLPGLEYDFIVVGGGTAGNVVANRLSENPNVSVLLLEAGGSNEGILNITIPFFDTRATPSTSVDWNYTTVAQPNMDNRAIAYPRGFVIGGSSSVNYLAYTRGSKEDYDRYATLSGDAGWGWDAMTPFFRMNEMITPPADHHNTTGQFDPSVHGFSGINSVSLYGFQEPIDARVVEATQQLPEFPFNIDYNSGSPIGIGFTQFTIKDGARSSSATSYLGPQFINRRNLNVLLHARASRVLSTGTVHGQPIMQTVEFRSASGALTRATARREVILSAGAVNSPQILMHSGIGPKATLSKFGIETLVDNPSVGQNLSDHLLVFNQWNVNSNATFEAFASSAAKTEDLIEQWIKTRTGVLATGAFNNLGWVRLQENSSILQDFPDPAAGPTTPHIELLISNGIARPPFPTSGHFLSVSVVFLTPTSRGSITINSADPFEAPVIDPNFLSTEWDIQGLRESVRTARRFVAAPAWANYTISPVSNATTDDEIDAYVRSIAGSLFHPVGTATMSPTNAGYGVVDPDLRVKGVVGLRVIDNSVVPRLPAAHTQVVAYVFGERGAELIKSAWHL</sequence>
<evidence type="ECO:0000256" key="4">
    <source>
        <dbReference type="ARBA" id="ARBA00011245"/>
    </source>
</evidence>
<dbReference type="InterPro" id="IPR007867">
    <property type="entry name" value="GMC_OxRtase_C"/>
</dbReference>
<comment type="cofactor">
    <cofactor evidence="1 16">
        <name>FAD</name>
        <dbReference type="ChEBI" id="CHEBI:57692"/>
    </cofactor>
</comment>
<evidence type="ECO:0000256" key="13">
    <source>
        <dbReference type="ARBA" id="ARBA00034050"/>
    </source>
</evidence>
<evidence type="ECO:0000256" key="14">
    <source>
        <dbReference type="ARBA" id="ARBA00034059"/>
    </source>
</evidence>
<feature type="active site" description="Proton acceptor" evidence="15">
    <location>
        <position position="569"/>
    </location>
</feature>
<evidence type="ECO:0000256" key="1">
    <source>
        <dbReference type="ARBA" id="ARBA00001974"/>
    </source>
</evidence>
<dbReference type="InterPro" id="IPR012132">
    <property type="entry name" value="GMC_OxRdtase"/>
</dbReference>
<comment type="similarity">
    <text evidence="3">Belongs to the GMC oxidoreductase family.</text>
</comment>
<feature type="signal peptide" evidence="17">
    <location>
        <begin position="1"/>
        <end position="19"/>
    </location>
</feature>
<dbReference type="PANTHER" id="PTHR11552:SF147">
    <property type="entry name" value="CHOLINE DEHYDROGENASE, MITOCHONDRIAL"/>
    <property type="match status" value="1"/>
</dbReference>
<dbReference type="PIRSF" id="PIRSF000137">
    <property type="entry name" value="Alcohol_oxidase"/>
    <property type="match status" value="1"/>
</dbReference>
<dbReference type="SUPFAM" id="SSF51905">
    <property type="entry name" value="FAD/NAD(P)-binding domain"/>
    <property type="match status" value="1"/>
</dbReference>
<keyword evidence="7" id="KW-0285">Flavoprotein</keyword>
<keyword evidence="20" id="KW-1185">Reference proteome</keyword>
<comment type="caution">
    <text evidence="19">The sequence shown here is derived from an EMBL/GenBank/DDBJ whole genome shotgun (WGS) entry which is preliminary data.</text>
</comment>
<comment type="catalytic activity">
    <reaction evidence="12">
        <text>pyranose + acceptor = pyranos-3-ulose + reduced acceptor.</text>
        <dbReference type="EC" id="1.1.99.29"/>
    </reaction>
</comment>
<dbReference type="Gene3D" id="3.50.50.60">
    <property type="entry name" value="FAD/NAD(P)-binding domain"/>
    <property type="match status" value="1"/>
</dbReference>
<evidence type="ECO:0000256" key="9">
    <source>
        <dbReference type="ARBA" id="ARBA00024699"/>
    </source>
</evidence>